<name>A0A0D0D9Y5_9AGAM</name>
<dbReference type="EMBL" id="KN825962">
    <property type="protein sequence ID" value="KIK80671.1"/>
    <property type="molecule type" value="Genomic_DNA"/>
</dbReference>
<evidence type="ECO:0000313" key="2">
    <source>
        <dbReference type="Proteomes" id="UP000054538"/>
    </source>
</evidence>
<dbReference type="HOGENOM" id="CLU_674553_0_0_1"/>
<dbReference type="AlphaFoldDB" id="A0A0D0D9Y5"/>
<dbReference type="Gene3D" id="1.25.10.10">
    <property type="entry name" value="Leucine-rich Repeat Variant"/>
    <property type="match status" value="2"/>
</dbReference>
<dbReference type="SUPFAM" id="SSF48371">
    <property type="entry name" value="ARM repeat"/>
    <property type="match status" value="1"/>
</dbReference>
<gene>
    <name evidence="1" type="ORF">PAXRUDRAFT_158052</name>
</gene>
<keyword evidence="2" id="KW-1185">Reference proteome</keyword>
<dbReference type="PANTHER" id="PTHR15599:SF1">
    <property type="entry name" value="RADIAL SPOKE HEAD 14 HOMOLOG"/>
    <property type="match status" value="1"/>
</dbReference>
<organism evidence="1 2">
    <name type="scientific">Paxillus rubicundulus Ve08.2h10</name>
    <dbReference type="NCBI Taxonomy" id="930991"/>
    <lineage>
        <taxon>Eukaryota</taxon>
        <taxon>Fungi</taxon>
        <taxon>Dikarya</taxon>
        <taxon>Basidiomycota</taxon>
        <taxon>Agaricomycotina</taxon>
        <taxon>Agaricomycetes</taxon>
        <taxon>Agaricomycetidae</taxon>
        <taxon>Boletales</taxon>
        <taxon>Paxilineae</taxon>
        <taxon>Paxillaceae</taxon>
        <taxon>Paxillus</taxon>
    </lineage>
</organism>
<dbReference type="InterPro" id="IPR016024">
    <property type="entry name" value="ARM-type_fold"/>
</dbReference>
<sequence length="408" mass="45479">MKTALIIPTLLKLTKQFDDFVAPAAVRVLCSLLQEPIAGDQEKNEEDRSTADLRETMLQSGVLSTFLDMLNHCSADTKQVASDALVEFAKQDEIRQALVDDGHLRALAKRAHSHMIHKRDGAIMSLVALSEKVRAAVKNAIIEAGTIKILVARLSLKSNALFAASALAGLVKIDDVATMVAAEGSNVPAHISNMLRRRRFDGSHGEDGINVLYHLLECGRLRSTVLKSEAVNVLRGMLEHGNDDTVYAALHYLRAIARFEDGKRALRDDDGLVPPLLRALRVPRQKVQRIAIEILRGHFEEGENLREKMLDGLLGLLMSRTASDVFVSSTMLRLLAPYKCVRDEVLSNDAFWNLSNEYYNVLNLTYDKKGPRFEEVYESVGFMITSVQEGEGSRRSNDKWLEPVPYEL</sequence>
<protein>
    <submittedName>
        <fullName evidence="1">Uncharacterized protein</fullName>
    </submittedName>
</protein>
<dbReference type="InterPro" id="IPR042856">
    <property type="entry name" value="RSP14"/>
</dbReference>
<evidence type="ECO:0000313" key="1">
    <source>
        <dbReference type="EMBL" id="KIK80671.1"/>
    </source>
</evidence>
<dbReference type="PANTHER" id="PTHR15599">
    <property type="entry name" value="RTDR1"/>
    <property type="match status" value="1"/>
</dbReference>
<dbReference type="InParanoid" id="A0A0D0D9Y5"/>
<reference evidence="1 2" key="1">
    <citation type="submission" date="2014-04" db="EMBL/GenBank/DDBJ databases">
        <authorList>
            <consortium name="DOE Joint Genome Institute"/>
            <person name="Kuo A."/>
            <person name="Kohler A."/>
            <person name="Jargeat P."/>
            <person name="Nagy L.G."/>
            <person name="Floudas D."/>
            <person name="Copeland A."/>
            <person name="Barry K.W."/>
            <person name="Cichocki N."/>
            <person name="Veneault-Fourrey C."/>
            <person name="LaButti K."/>
            <person name="Lindquist E.A."/>
            <person name="Lipzen A."/>
            <person name="Lundell T."/>
            <person name="Morin E."/>
            <person name="Murat C."/>
            <person name="Sun H."/>
            <person name="Tunlid A."/>
            <person name="Henrissat B."/>
            <person name="Grigoriev I.V."/>
            <person name="Hibbett D.S."/>
            <person name="Martin F."/>
            <person name="Nordberg H.P."/>
            <person name="Cantor M.N."/>
            <person name="Hua S.X."/>
        </authorList>
    </citation>
    <scope>NUCLEOTIDE SEQUENCE [LARGE SCALE GENOMIC DNA]</scope>
    <source>
        <strain evidence="1 2">Ve08.2h10</strain>
    </source>
</reference>
<proteinExistence type="predicted"/>
<accession>A0A0D0D9Y5</accession>
<dbReference type="InterPro" id="IPR011989">
    <property type="entry name" value="ARM-like"/>
</dbReference>
<dbReference type="OrthoDB" id="2692093at2759"/>
<dbReference type="Proteomes" id="UP000054538">
    <property type="component" value="Unassembled WGS sequence"/>
</dbReference>
<reference evidence="2" key="2">
    <citation type="submission" date="2015-01" db="EMBL/GenBank/DDBJ databases">
        <title>Evolutionary Origins and Diversification of the Mycorrhizal Mutualists.</title>
        <authorList>
            <consortium name="DOE Joint Genome Institute"/>
            <consortium name="Mycorrhizal Genomics Consortium"/>
            <person name="Kohler A."/>
            <person name="Kuo A."/>
            <person name="Nagy L.G."/>
            <person name="Floudas D."/>
            <person name="Copeland A."/>
            <person name="Barry K.W."/>
            <person name="Cichocki N."/>
            <person name="Veneault-Fourrey C."/>
            <person name="LaButti K."/>
            <person name="Lindquist E.A."/>
            <person name="Lipzen A."/>
            <person name="Lundell T."/>
            <person name="Morin E."/>
            <person name="Murat C."/>
            <person name="Riley R."/>
            <person name="Ohm R."/>
            <person name="Sun H."/>
            <person name="Tunlid A."/>
            <person name="Henrissat B."/>
            <person name="Grigoriev I.V."/>
            <person name="Hibbett D.S."/>
            <person name="Martin F."/>
        </authorList>
    </citation>
    <scope>NUCLEOTIDE SEQUENCE [LARGE SCALE GENOMIC DNA]</scope>
    <source>
        <strain evidence="2">Ve08.2h10</strain>
    </source>
</reference>